<feature type="binding site" evidence="3">
    <location>
        <position position="129"/>
    </location>
    <ligand>
        <name>Zn(2+)</name>
        <dbReference type="ChEBI" id="CHEBI:29105"/>
        <label>2</label>
    </ligand>
</feature>
<keyword evidence="3" id="KW-0862">Zinc</keyword>
<dbReference type="GO" id="GO:0050538">
    <property type="term" value="F:N-carbamoyl-L-amino-acid hydrolase activity"/>
    <property type="evidence" value="ECO:0007669"/>
    <property type="project" value="UniProtKB-EC"/>
</dbReference>
<dbReference type="PANTHER" id="PTHR32494">
    <property type="entry name" value="ALLANTOATE DEIMINASE-RELATED"/>
    <property type="match status" value="1"/>
</dbReference>
<dbReference type="EC" id="3.5.1.87" evidence="5"/>
<dbReference type="STRING" id="234267.Acid_4051"/>
<dbReference type="InterPro" id="IPR036264">
    <property type="entry name" value="Bact_exopeptidase_dim_dom"/>
</dbReference>
<dbReference type="InterPro" id="IPR010158">
    <property type="entry name" value="Amidase_Cbmase"/>
</dbReference>
<protein>
    <submittedName>
        <fullName evidence="5">Amidase, hydantoinase/carbamoylase family</fullName>
        <ecNumber evidence="5">3.5.1.87</ecNumber>
    </submittedName>
</protein>
<dbReference type="NCBIfam" id="TIGR01879">
    <property type="entry name" value="hydantase"/>
    <property type="match status" value="1"/>
</dbReference>
<feature type="binding site" evidence="3">
    <location>
        <position position="118"/>
    </location>
    <ligand>
        <name>Zn(2+)</name>
        <dbReference type="ChEBI" id="CHEBI:29105"/>
        <label>1</label>
    </ligand>
</feature>
<dbReference type="Gene3D" id="3.30.70.360">
    <property type="match status" value="1"/>
</dbReference>
<dbReference type="NCBIfam" id="NF006771">
    <property type="entry name" value="PRK09290.1-5"/>
    <property type="match status" value="1"/>
</dbReference>
<dbReference type="GO" id="GO:0016813">
    <property type="term" value="F:hydrolase activity, acting on carbon-nitrogen (but not peptide) bonds, in linear amidines"/>
    <property type="evidence" value="ECO:0007669"/>
    <property type="project" value="InterPro"/>
</dbReference>
<feature type="binding site" evidence="3">
    <location>
        <position position="164"/>
    </location>
    <ligand>
        <name>Zn(2+)</name>
        <dbReference type="ChEBI" id="CHEBI:29105"/>
        <label>2</label>
    </ligand>
</feature>
<dbReference type="HOGENOM" id="CLU_024588_6_0_0"/>
<reference evidence="5" key="1">
    <citation type="submission" date="2006-10" db="EMBL/GenBank/DDBJ databases">
        <title>Complete sequence of Solibacter usitatus Ellin6076.</title>
        <authorList>
            <consortium name="US DOE Joint Genome Institute"/>
            <person name="Copeland A."/>
            <person name="Lucas S."/>
            <person name="Lapidus A."/>
            <person name="Barry K."/>
            <person name="Detter J.C."/>
            <person name="Glavina del Rio T."/>
            <person name="Hammon N."/>
            <person name="Israni S."/>
            <person name="Dalin E."/>
            <person name="Tice H."/>
            <person name="Pitluck S."/>
            <person name="Thompson L.S."/>
            <person name="Brettin T."/>
            <person name="Bruce D."/>
            <person name="Han C."/>
            <person name="Tapia R."/>
            <person name="Gilna P."/>
            <person name="Schmutz J."/>
            <person name="Larimer F."/>
            <person name="Land M."/>
            <person name="Hauser L."/>
            <person name="Kyrpides N."/>
            <person name="Mikhailova N."/>
            <person name="Janssen P.H."/>
            <person name="Kuske C.R."/>
            <person name="Richardson P."/>
        </authorList>
    </citation>
    <scope>NUCLEOTIDE SEQUENCE</scope>
    <source>
        <strain evidence="5">Ellin6076</strain>
    </source>
</reference>
<dbReference type="PROSITE" id="PS51318">
    <property type="entry name" value="TAT"/>
    <property type="match status" value="1"/>
</dbReference>
<dbReference type="SUPFAM" id="SSF53187">
    <property type="entry name" value="Zn-dependent exopeptidases"/>
    <property type="match status" value="1"/>
</dbReference>
<dbReference type="AlphaFoldDB" id="Q01Z99"/>
<organism evidence="5">
    <name type="scientific">Solibacter usitatus (strain Ellin6076)</name>
    <dbReference type="NCBI Taxonomy" id="234267"/>
    <lineage>
        <taxon>Bacteria</taxon>
        <taxon>Pseudomonadati</taxon>
        <taxon>Acidobacteriota</taxon>
        <taxon>Terriglobia</taxon>
        <taxon>Bryobacterales</taxon>
        <taxon>Solibacteraceae</taxon>
        <taxon>Candidatus Solibacter</taxon>
    </lineage>
</organism>
<dbReference type="CDD" id="cd03884">
    <property type="entry name" value="M20_bAS"/>
    <property type="match status" value="1"/>
</dbReference>
<keyword evidence="3" id="KW-0479">Metal-binding</keyword>
<dbReference type="KEGG" id="sus:Acid_4051"/>
<dbReference type="eggNOG" id="COG0624">
    <property type="taxonomic scope" value="Bacteria"/>
</dbReference>
<evidence type="ECO:0000313" key="5">
    <source>
        <dbReference type="EMBL" id="ABJ85016.1"/>
    </source>
</evidence>
<feature type="binding site" evidence="3">
    <location>
        <position position="419"/>
    </location>
    <ligand>
        <name>Zn(2+)</name>
        <dbReference type="ChEBI" id="CHEBI:29105"/>
        <label>2</label>
    </ligand>
</feature>
<evidence type="ECO:0000256" key="1">
    <source>
        <dbReference type="ARBA" id="ARBA00006153"/>
    </source>
</evidence>
<feature type="binding site" evidence="4">
    <location>
        <position position="312"/>
    </location>
    <ligand>
        <name>allantoate</name>
        <dbReference type="ChEBI" id="CHEBI:17536"/>
    </ligand>
</feature>
<dbReference type="InterPro" id="IPR006311">
    <property type="entry name" value="TAT_signal"/>
</dbReference>
<proteinExistence type="inferred from homology"/>
<feature type="binding site" evidence="4">
    <location>
        <position position="325"/>
    </location>
    <ligand>
        <name>allantoate</name>
        <dbReference type="ChEBI" id="CHEBI:17536"/>
    </ligand>
</feature>
<dbReference type="InParanoid" id="Q01Z99"/>
<evidence type="ECO:0000256" key="4">
    <source>
        <dbReference type="PIRSR" id="PIRSR001235-2"/>
    </source>
</evidence>
<dbReference type="InterPro" id="IPR002933">
    <property type="entry name" value="Peptidase_M20"/>
</dbReference>
<feature type="binding site" evidence="3">
    <location>
        <position position="129"/>
    </location>
    <ligand>
        <name>Zn(2+)</name>
        <dbReference type="ChEBI" id="CHEBI:29105"/>
        <label>1</label>
    </ligand>
</feature>
<dbReference type="PIRSF" id="PIRSF001235">
    <property type="entry name" value="Amidase_carbamoylase"/>
    <property type="match status" value="1"/>
</dbReference>
<evidence type="ECO:0000256" key="2">
    <source>
        <dbReference type="ARBA" id="ARBA00022801"/>
    </source>
</evidence>
<accession>Q01Z99</accession>
<comment type="cofactor">
    <cofactor evidence="3">
        <name>Zn(2+)</name>
        <dbReference type="ChEBI" id="CHEBI:29105"/>
    </cofactor>
    <text evidence="3">Binds 2 Zn(2+) ions per subunit.</text>
</comment>
<name>Q01Z99_SOLUE</name>
<sequence precursor="true">MRSFTVAARCTLARMNRRTFLGTLAVTALAQSPAPRVNAGRLREHLEALSVFGRPEGGTFASGVSRYAYSDADVAGRAYVMKLMQAAGLKPRIDAAGNIYGLRPGSDAALPPMLFGSHIDSVPNGGNFDGDLGSLAAIEVVQTLNEAHVATRRGLEIVIWQNEEGYAFNNGLVGSRAAAGHLDRGELDAVWNGVKKSDAIRKIGGNPERIAEAKRGPNSFACYLELHIEQGGTLERAGIPIGVVEGIVSIDRYDVEVRGFANHAGTTPMPDRQDALVAASMLTVAVNDEVRAMPGRQVGTVGQLNVSPNVPNIVPGSVKMVVELRDLSEKRVASLGARIGSRAREIAAQTRTEITMKLAAHHDAALATPEVQRSIEAACAKLGLKTQRQPSGAGHDAQMMALLGPMGMIFVPSVKGISHSPAELTSWEDCARGADVLLATVLDWASR</sequence>
<dbReference type="GO" id="GO:0046872">
    <property type="term" value="F:metal ion binding"/>
    <property type="evidence" value="ECO:0007669"/>
    <property type="project" value="UniProtKB-KW"/>
</dbReference>
<dbReference type="PANTHER" id="PTHR32494:SF5">
    <property type="entry name" value="ALLANTOATE AMIDOHYDROLASE"/>
    <property type="match status" value="1"/>
</dbReference>
<dbReference type="SUPFAM" id="SSF55031">
    <property type="entry name" value="Bacterial exopeptidase dimerisation domain"/>
    <property type="match status" value="1"/>
</dbReference>
<gene>
    <name evidence="5" type="ordered locus">Acid_4051</name>
</gene>
<dbReference type="FunCoup" id="Q01Z99">
    <property type="interactions" value="255"/>
</dbReference>
<feature type="binding site" evidence="3">
    <location>
        <position position="227"/>
    </location>
    <ligand>
        <name>Zn(2+)</name>
        <dbReference type="ChEBI" id="CHEBI:29105"/>
        <label>1</label>
    </ligand>
</feature>
<dbReference type="Gene3D" id="3.40.630.10">
    <property type="entry name" value="Zn peptidases"/>
    <property type="match status" value="1"/>
</dbReference>
<comment type="similarity">
    <text evidence="1">Belongs to the peptidase M20 family.</text>
</comment>
<feature type="binding site" evidence="4">
    <location>
        <position position="252"/>
    </location>
    <ligand>
        <name>allantoate</name>
        <dbReference type="ChEBI" id="CHEBI:17536"/>
    </ligand>
</feature>
<keyword evidence="2 5" id="KW-0378">Hydrolase</keyword>
<evidence type="ECO:0000256" key="3">
    <source>
        <dbReference type="PIRSR" id="PIRSR001235-1"/>
    </source>
</evidence>
<dbReference type="EMBL" id="CP000473">
    <property type="protein sequence ID" value="ABJ85016.1"/>
    <property type="molecule type" value="Genomic_DNA"/>
</dbReference>
<dbReference type="Pfam" id="PF01546">
    <property type="entry name" value="Peptidase_M20"/>
    <property type="match status" value="1"/>
</dbReference>